<evidence type="ECO:0000313" key="3">
    <source>
        <dbReference type="EMBL" id="RPA64958.1"/>
    </source>
</evidence>
<proteinExistence type="predicted"/>
<evidence type="ECO:0000313" key="4">
    <source>
        <dbReference type="Proteomes" id="UP000267536"/>
    </source>
</evidence>
<dbReference type="GO" id="GO:0003677">
    <property type="term" value="F:DNA binding"/>
    <property type="evidence" value="ECO:0007669"/>
    <property type="project" value="InterPro"/>
</dbReference>
<reference evidence="3 4" key="1">
    <citation type="submission" date="2018-11" db="EMBL/GenBank/DDBJ databases">
        <title>Draft genome sequence of Gordonia sp. RS15-1S isolated from rice stems.</title>
        <authorList>
            <person name="Muangham S."/>
        </authorList>
    </citation>
    <scope>NUCLEOTIDE SEQUENCE [LARGE SCALE GENOMIC DNA]</scope>
    <source>
        <strain evidence="3 4">RS15-1S</strain>
    </source>
</reference>
<evidence type="ECO:0000256" key="1">
    <source>
        <dbReference type="SAM" id="MobiDB-lite"/>
    </source>
</evidence>
<accession>A0A3N4GVP3</accession>
<gene>
    <name evidence="3" type="ORF">EF294_07360</name>
</gene>
<dbReference type="OrthoDB" id="5149700at2"/>
<name>A0A3N4GVP3_9ACTN</name>
<dbReference type="AlphaFoldDB" id="A0A3N4GVP3"/>
<dbReference type="InterPro" id="IPR010982">
    <property type="entry name" value="Lambda_DNA-bd_dom_sf"/>
</dbReference>
<dbReference type="EMBL" id="RKMH01000004">
    <property type="protein sequence ID" value="RPA64958.1"/>
    <property type="molecule type" value="Genomic_DNA"/>
</dbReference>
<feature type="region of interest" description="Disordered" evidence="1">
    <location>
        <begin position="83"/>
        <end position="104"/>
    </location>
</feature>
<dbReference type="InterPro" id="IPR001387">
    <property type="entry name" value="Cro/C1-type_HTH"/>
</dbReference>
<dbReference type="Gene3D" id="1.10.260.40">
    <property type="entry name" value="lambda repressor-like DNA-binding domains"/>
    <property type="match status" value="1"/>
</dbReference>
<organism evidence="3 4">
    <name type="scientific">Gordonia oryzae</name>
    <dbReference type="NCBI Taxonomy" id="2487349"/>
    <lineage>
        <taxon>Bacteria</taxon>
        <taxon>Bacillati</taxon>
        <taxon>Actinomycetota</taxon>
        <taxon>Actinomycetes</taxon>
        <taxon>Mycobacteriales</taxon>
        <taxon>Gordoniaceae</taxon>
        <taxon>Gordonia</taxon>
    </lineage>
</organism>
<dbReference type="RefSeq" id="WP_123927435.1">
    <property type="nucleotide sequence ID" value="NZ_JBPSDP010000004.1"/>
</dbReference>
<dbReference type="CDD" id="cd00093">
    <property type="entry name" value="HTH_XRE"/>
    <property type="match status" value="1"/>
</dbReference>
<dbReference type="Proteomes" id="UP000267536">
    <property type="component" value="Unassembled WGS sequence"/>
</dbReference>
<dbReference type="PROSITE" id="PS50943">
    <property type="entry name" value="HTH_CROC1"/>
    <property type="match status" value="1"/>
</dbReference>
<sequence>MATGARRYHDQRPKLPVPMVPLAVARKAGGKTLQDVCDHINREFQFPKTVERGTISAIENGHRGASVEMLVAIASALGFPADDIDTQYEPRRGRRVDDGKDEVA</sequence>
<keyword evidence="4" id="KW-1185">Reference proteome</keyword>
<evidence type="ECO:0000259" key="2">
    <source>
        <dbReference type="PROSITE" id="PS50943"/>
    </source>
</evidence>
<comment type="caution">
    <text evidence="3">The sequence shown here is derived from an EMBL/GenBank/DDBJ whole genome shotgun (WGS) entry which is preliminary data.</text>
</comment>
<protein>
    <submittedName>
        <fullName evidence="3">XRE family transcriptional regulator</fullName>
    </submittedName>
</protein>
<dbReference type="Pfam" id="PF01381">
    <property type="entry name" value="HTH_3"/>
    <property type="match status" value="1"/>
</dbReference>
<feature type="compositionally biased region" description="Basic and acidic residues" evidence="1">
    <location>
        <begin position="88"/>
        <end position="104"/>
    </location>
</feature>
<feature type="domain" description="HTH cro/C1-type" evidence="2">
    <location>
        <begin position="52"/>
        <end position="84"/>
    </location>
</feature>
<dbReference type="SUPFAM" id="SSF47413">
    <property type="entry name" value="lambda repressor-like DNA-binding domains"/>
    <property type="match status" value="1"/>
</dbReference>